<feature type="region of interest" description="Disordered" evidence="2">
    <location>
        <begin position="46"/>
        <end position="113"/>
    </location>
</feature>
<dbReference type="FunCoup" id="A0A2R6PSJ3">
    <property type="interactions" value="584"/>
</dbReference>
<reference evidence="4" key="2">
    <citation type="journal article" date="2018" name="BMC Genomics">
        <title>A manually annotated Actinidia chinensis var. chinensis (kiwifruit) genome highlights the challenges associated with draft genomes and gene prediction in plants.</title>
        <authorList>
            <person name="Pilkington S.M."/>
            <person name="Crowhurst R."/>
            <person name="Hilario E."/>
            <person name="Nardozza S."/>
            <person name="Fraser L."/>
            <person name="Peng Y."/>
            <person name="Gunaseelan K."/>
            <person name="Simpson R."/>
            <person name="Tahir J."/>
            <person name="Deroles S.C."/>
            <person name="Templeton K."/>
            <person name="Luo Z."/>
            <person name="Davy M."/>
            <person name="Cheng C."/>
            <person name="McNeilage M."/>
            <person name="Scaglione D."/>
            <person name="Liu Y."/>
            <person name="Zhang Q."/>
            <person name="Datson P."/>
            <person name="De Silva N."/>
            <person name="Gardiner S.E."/>
            <person name="Bassett H."/>
            <person name="Chagne D."/>
            <person name="McCallum J."/>
            <person name="Dzierzon H."/>
            <person name="Deng C."/>
            <person name="Wang Y.Y."/>
            <person name="Barron L."/>
            <person name="Manako K."/>
            <person name="Bowen J."/>
            <person name="Foster T.M."/>
            <person name="Erridge Z.A."/>
            <person name="Tiffin H."/>
            <person name="Waite C.N."/>
            <person name="Davies K.M."/>
            <person name="Grierson E.P."/>
            <person name="Laing W.A."/>
            <person name="Kirk R."/>
            <person name="Chen X."/>
            <person name="Wood M."/>
            <person name="Montefiori M."/>
            <person name="Brummell D.A."/>
            <person name="Schwinn K.E."/>
            <person name="Catanach A."/>
            <person name="Fullerton C."/>
            <person name="Li D."/>
            <person name="Meiyalaghan S."/>
            <person name="Nieuwenhuizen N."/>
            <person name="Read N."/>
            <person name="Prakash R."/>
            <person name="Hunter D."/>
            <person name="Zhang H."/>
            <person name="McKenzie M."/>
            <person name="Knabel M."/>
            <person name="Harris A."/>
            <person name="Allan A.C."/>
            <person name="Gleave A."/>
            <person name="Chen A."/>
            <person name="Janssen B.J."/>
            <person name="Plunkett B."/>
            <person name="Ampomah-Dwamena C."/>
            <person name="Voogd C."/>
            <person name="Leif D."/>
            <person name="Lafferty D."/>
            <person name="Souleyre E.J.F."/>
            <person name="Varkonyi-Gasic E."/>
            <person name="Gambi F."/>
            <person name="Hanley J."/>
            <person name="Yao J.L."/>
            <person name="Cheung J."/>
            <person name="David K.M."/>
            <person name="Warren B."/>
            <person name="Marsh K."/>
            <person name="Snowden K.C."/>
            <person name="Lin-Wang K."/>
            <person name="Brian L."/>
            <person name="Martinez-Sanchez M."/>
            <person name="Wang M."/>
            <person name="Ileperuma N."/>
            <person name="Macnee N."/>
            <person name="Campin R."/>
            <person name="McAtee P."/>
            <person name="Drummond R.S.M."/>
            <person name="Espley R.V."/>
            <person name="Ireland H.S."/>
            <person name="Wu R."/>
            <person name="Atkinson R.G."/>
            <person name="Karunairetnam S."/>
            <person name="Bulley S."/>
            <person name="Chunkath S."/>
            <person name="Hanley Z."/>
            <person name="Storey R."/>
            <person name="Thrimawithana A.H."/>
            <person name="Thomson S."/>
            <person name="David C."/>
            <person name="Testolin R."/>
            <person name="Huang H."/>
            <person name="Hellens R.P."/>
            <person name="Schaffer R.J."/>
        </authorList>
    </citation>
    <scope>NUCLEOTIDE SEQUENCE [LARGE SCALE GENOMIC DNA]</scope>
    <source>
        <strain evidence="4">cv. Red5</strain>
    </source>
</reference>
<dbReference type="Proteomes" id="UP000241394">
    <property type="component" value="Chromosome LG23"/>
</dbReference>
<dbReference type="PANTHER" id="PTHR35099:SF2">
    <property type="entry name" value="OS02G0182700 PROTEIN"/>
    <property type="match status" value="1"/>
</dbReference>
<dbReference type="InParanoid" id="A0A2R6PSJ3"/>
<feature type="coiled-coil region" evidence="1">
    <location>
        <begin position="115"/>
        <end position="163"/>
    </location>
</feature>
<feature type="region of interest" description="Disordered" evidence="2">
    <location>
        <begin position="201"/>
        <end position="223"/>
    </location>
</feature>
<reference evidence="3 4" key="1">
    <citation type="submission" date="2017-07" db="EMBL/GenBank/DDBJ databases">
        <title>An improved, manually edited Actinidia chinensis var. chinensis (kiwifruit) genome highlights the challenges associated with draft genomes and gene prediction in plants.</title>
        <authorList>
            <person name="Pilkington S."/>
            <person name="Crowhurst R."/>
            <person name="Hilario E."/>
            <person name="Nardozza S."/>
            <person name="Fraser L."/>
            <person name="Peng Y."/>
            <person name="Gunaseelan K."/>
            <person name="Simpson R."/>
            <person name="Tahir J."/>
            <person name="Deroles S."/>
            <person name="Templeton K."/>
            <person name="Luo Z."/>
            <person name="Davy M."/>
            <person name="Cheng C."/>
            <person name="Mcneilage M."/>
            <person name="Scaglione D."/>
            <person name="Liu Y."/>
            <person name="Zhang Q."/>
            <person name="Datson P."/>
            <person name="De Silva N."/>
            <person name="Gardiner S."/>
            <person name="Bassett H."/>
            <person name="Chagne D."/>
            <person name="Mccallum J."/>
            <person name="Dzierzon H."/>
            <person name="Deng C."/>
            <person name="Wang Y.-Y."/>
            <person name="Barron N."/>
            <person name="Manako K."/>
            <person name="Bowen J."/>
            <person name="Foster T."/>
            <person name="Erridge Z."/>
            <person name="Tiffin H."/>
            <person name="Waite C."/>
            <person name="Davies K."/>
            <person name="Grierson E."/>
            <person name="Laing W."/>
            <person name="Kirk R."/>
            <person name="Chen X."/>
            <person name="Wood M."/>
            <person name="Montefiori M."/>
            <person name="Brummell D."/>
            <person name="Schwinn K."/>
            <person name="Catanach A."/>
            <person name="Fullerton C."/>
            <person name="Li D."/>
            <person name="Meiyalaghan S."/>
            <person name="Nieuwenhuizen N."/>
            <person name="Read N."/>
            <person name="Prakash R."/>
            <person name="Hunter D."/>
            <person name="Zhang H."/>
            <person name="Mckenzie M."/>
            <person name="Knabel M."/>
            <person name="Harris A."/>
            <person name="Allan A."/>
            <person name="Chen A."/>
            <person name="Janssen B."/>
            <person name="Plunkett B."/>
            <person name="Dwamena C."/>
            <person name="Voogd C."/>
            <person name="Leif D."/>
            <person name="Lafferty D."/>
            <person name="Souleyre E."/>
            <person name="Varkonyi-Gasic E."/>
            <person name="Gambi F."/>
            <person name="Hanley J."/>
            <person name="Yao J.-L."/>
            <person name="Cheung J."/>
            <person name="David K."/>
            <person name="Warren B."/>
            <person name="Marsh K."/>
            <person name="Snowden K."/>
            <person name="Lin-Wang K."/>
            <person name="Brian L."/>
            <person name="Martinez-Sanchez M."/>
            <person name="Wang M."/>
            <person name="Ileperuma N."/>
            <person name="Macnee N."/>
            <person name="Campin R."/>
            <person name="Mcatee P."/>
            <person name="Drummond R."/>
            <person name="Espley R."/>
            <person name="Ireland H."/>
            <person name="Wu R."/>
            <person name="Atkinson R."/>
            <person name="Karunairetnam S."/>
            <person name="Bulley S."/>
            <person name="Chunkath S."/>
            <person name="Hanley Z."/>
            <person name="Storey R."/>
            <person name="Thrimawithana A."/>
            <person name="Thomson S."/>
            <person name="David C."/>
            <person name="Testolin R."/>
        </authorList>
    </citation>
    <scope>NUCLEOTIDE SEQUENCE [LARGE SCALE GENOMIC DNA]</scope>
    <source>
        <strain evidence="4">cv. Red5</strain>
        <tissue evidence="3">Young leaf</tissue>
    </source>
</reference>
<dbReference type="EMBL" id="NKQK01000023">
    <property type="protein sequence ID" value="PSR96054.1"/>
    <property type="molecule type" value="Genomic_DNA"/>
</dbReference>
<evidence type="ECO:0000313" key="4">
    <source>
        <dbReference type="Proteomes" id="UP000241394"/>
    </source>
</evidence>
<evidence type="ECO:0000256" key="2">
    <source>
        <dbReference type="SAM" id="MobiDB-lite"/>
    </source>
</evidence>
<accession>A0A2R6PSJ3</accession>
<dbReference type="PANTHER" id="PTHR35099">
    <property type="entry name" value="OS02G0182700 PROTEIN"/>
    <property type="match status" value="1"/>
</dbReference>
<keyword evidence="1" id="KW-0175">Coiled coil</keyword>
<dbReference type="OrthoDB" id="1724644at2759"/>
<dbReference type="OMA" id="HTSAACN"/>
<keyword evidence="3" id="KW-0396">Initiation factor</keyword>
<organism evidence="3 4">
    <name type="scientific">Actinidia chinensis var. chinensis</name>
    <name type="common">Chinese soft-hair kiwi</name>
    <dbReference type="NCBI Taxonomy" id="1590841"/>
    <lineage>
        <taxon>Eukaryota</taxon>
        <taxon>Viridiplantae</taxon>
        <taxon>Streptophyta</taxon>
        <taxon>Embryophyta</taxon>
        <taxon>Tracheophyta</taxon>
        <taxon>Spermatophyta</taxon>
        <taxon>Magnoliopsida</taxon>
        <taxon>eudicotyledons</taxon>
        <taxon>Gunneridae</taxon>
        <taxon>Pentapetalae</taxon>
        <taxon>asterids</taxon>
        <taxon>Ericales</taxon>
        <taxon>Actinidiaceae</taxon>
        <taxon>Actinidia</taxon>
    </lineage>
</organism>
<sequence length="253" mass="28040">MSDEDWVKAAMTDDSVVVELLVRLHHAPPTKRDSHLAPPLEWTVRQRRSKPLMILTNKKPTPRASPTTPLSWSGGATSVDGSEESSLPPSSAARSKVTATSGATTNKRTKKKKTLAELKEDETLLLKERRHLKRELATLRVTLEKQRATNENLKRLKLDLDSQPVAERVTAIASVEAIPDQTQQKLASFDAMPPTLPPAVRIDDHNAKQQPSTPEGSSQLHQEVICPEEKFVLPDLNLPVEEDSNAEVLHRVS</sequence>
<gene>
    <name evidence="3" type="ORF">CEY00_Acc22189</name>
</gene>
<dbReference type="GO" id="GO:0003743">
    <property type="term" value="F:translation initiation factor activity"/>
    <property type="evidence" value="ECO:0007669"/>
    <property type="project" value="UniProtKB-KW"/>
</dbReference>
<comment type="caution">
    <text evidence="3">The sequence shown here is derived from an EMBL/GenBank/DDBJ whole genome shotgun (WGS) entry which is preliminary data.</text>
</comment>
<keyword evidence="3" id="KW-0648">Protein biosynthesis</keyword>
<proteinExistence type="predicted"/>
<feature type="compositionally biased region" description="Low complexity" evidence="2">
    <location>
        <begin position="84"/>
        <end position="95"/>
    </location>
</feature>
<protein>
    <submittedName>
        <fullName evidence="3">Translation initiation factor IF-2 like</fullName>
    </submittedName>
</protein>
<evidence type="ECO:0000313" key="3">
    <source>
        <dbReference type="EMBL" id="PSR96054.1"/>
    </source>
</evidence>
<evidence type="ECO:0000256" key="1">
    <source>
        <dbReference type="SAM" id="Coils"/>
    </source>
</evidence>
<keyword evidence="4" id="KW-1185">Reference proteome</keyword>
<feature type="compositionally biased region" description="Polar residues" evidence="2">
    <location>
        <begin position="208"/>
        <end position="221"/>
    </location>
</feature>
<dbReference type="AlphaFoldDB" id="A0A2R6PSJ3"/>
<dbReference type="Gramene" id="PSR96054">
    <property type="protein sequence ID" value="PSR96054"/>
    <property type="gene ID" value="CEY00_Acc22189"/>
</dbReference>
<name>A0A2R6PSJ3_ACTCC</name>
<feature type="compositionally biased region" description="Polar residues" evidence="2">
    <location>
        <begin position="64"/>
        <end position="80"/>
    </location>
</feature>